<sequence length="88" mass="9771">MEGDGVDLVSLGKKYGYLPDAAENLDFDIPSCGDILAYDWRKDAEGQWDVEMGGGTALKWAGDYGQFSYQVAGRLDDRLSWGWDTARN</sequence>
<protein>
    <submittedName>
        <fullName evidence="1">Uncharacterized protein</fullName>
    </submittedName>
</protein>
<dbReference type="EMBL" id="AYKW01000005">
    <property type="protein sequence ID" value="PIL34482.1"/>
    <property type="molecule type" value="Genomic_DNA"/>
</dbReference>
<keyword evidence="2" id="KW-1185">Reference proteome</keyword>
<dbReference type="AlphaFoldDB" id="A0A2G8SL40"/>
<organism evidence="1 2">
    <name type="scientific">Ganoderma sinense ZZ0214-1</name>
    <dbReference type="NCBI Taxonomy" id="1077348"/>
    <lineage>
        <taxon>Eukaryota</taxon>
        <taxon>Fungi</taxon>
        <taxon>Dikarya</taxon>
        <taxon>Basidiomycota</taxon>
        <taxon>Agaricomycotina</taxon>
        <taxon>Agaricomycetes</taxon>
        <taxon>Polyporales</taxon>
        <taxon>Polyporaceae</taxon>
        <taxon>Ganoderma</taxon>
    </lineage>
</organism>
<comment type="caution">
    <text evidence="1">The sequence shown here is derived from an EMBL/GenBank/DDBJ whole genome shotgun (WGS) entry which is preliminary data.</text>
</comment>
<gene>
    <name evidence="1" type="ORF">GSI_03259</name>
</gene>
<dbReference type="Proteomes" id="UP000230002">
    <property type="component" value="Unassembled WGS sequence"/>
</dbReference>
<name>A0A2G8SL40_9APHY</name>
<accession>A0A2G8SL40</accession>
<proteinExistence type="predicted"/>
<reference evidence="1 2" key="1">
    <citation type="journal article" date="2015" name="Sci. Rep.">
        <title>Chromosome-level genome map provides insights into diverse defense mechanisms in the medicinal fungus Ganoderma sinense.</title>
        <authorList>
            <person name="Zhu Y."/>
            <person name="Xu J."/>
            <person name="Sun C."/>
            <person name="Zhou S."/>
            <person name="Xu H."/>
            <person name="Nelson D.R."/>
            <person name="Qian J."/>
            <person name="Song J."/>
            <person name="Luo H."/>
            <person name="Xiang L."/>
            <person name="Li Y."/>
            <person name="Xu Z."/>
            <person name="Ji A."/>
            <person name="Wang L."/>
            <person name="Lu S."/>
            <person name="Hayward A."/>
            <person name="Sun W."/>
            <person name="Li X."/>
            <person name="Schwartz D.C."/>
            <person name="Wang Y."/>
            <person name="Chen S."/>
        </authorList>
    </citation>
    <scope>NUCLEOTIDE SEQUENCE [LARGE SCALE GENOMIC DNA]</scope>
    <source>
        <strain evidence="1 2">ZZ0214-1</strain>
    </source>
</reference>
<evidence type="ECO:0000313" key="1">
    <source>
        <dbReference type="EMBL" id="PIL34482.1"/>
    </source>
</evidence>
<evidence type="ECO:0000313" key="2">
    <source>
        <dbReference type="Proteomes" id="UP000230002"/>
    </source>
</evidence>